<feature type="compositionally biased region" description="Basic and acidic residues" evidence="1">
    <location>
        <begin position="177"/>
        <end position="186"/>
    </location>
</feature>
<evidence type="ECO:0000313" key="2">
    <source>
        <dbReference type="EMBL" id="CAK0836394.1"/>
    </source>
</evidence>
<comment type="caution">
    <text evidence="2">The sequence shown here is derived from an EMBL/GenBank/DDBJ whole genome shotgun (WGS) entry which is preliminary data.</text>
</comment>
<feature type="region of interest" description="Disordered" evidence="1">
    <location>
        <begin position="301"/>
        <end position="415"/>
    </location>
</feature>
<name>A0ABN9SV56_9DINO</name>
<sequence>MSLFSAAEVSPVLDVVPEYGTCKPAEVPGKGRGLIAAAHVPAGGLLLCEPAVAAAPGQEELAAELLALTEGGDEVLLGQLLLLAAWGEAPGAVPPLADADAATFLVDPMRAAYDDNQLPEPSLVDLVNEEFEDCSADIACSMDDLAGHVDEQGDADAWPTTVPAALPNSSPGGLEGPLRHNPHDGQTEPSSGNLGAAAAVSGWAQRRKQRQRADEGGHHAPGGAASHEASVDGVRRQALLKSPSGLGGGSGGPAGGWHARRGQAAEARSGARTGGEGARTSPAAQSDVRAASYLGSARRAPCAGGLARGAGERAGGEAGRARRRPLGALPAGGLARGRARGVRPAPPPARPASAPPLGCRREGAAAPRGSPGAGGRSAGAGCAAEARSSAGRGGHRARSAATCEPMPHHPTMSEGGGGLHPVSCAGCALAPLPWPR</sequence>
<proteinExistence type="predicted"/>
<reference evidence="2" key="1">
    <citation type="submission" date="2023-10" db="EMBL/GenBank/DDBJ databases">
        <authorList>
            <person name="Chen Y."/>
            <person name="Shah S."/>
            <person name="Dougan E. K."/>
            <person name="Thang M."/>
            <person name="Chan C."/>
        </authorList>
    </citation>
    <scope>NUCLEOTIDE SEQUENCE [LARGE SCALE GENOMIC DNA]</scope>
</reference>
<protein>
    <submittedName>
        <fullName evidence="2">Uncharacterized protein</fullName>
    </submittedName>
</protein>
<accession>A0ABN9SV56</accession>
<feature type="compositionally biased region" description="Low complexity" evidence="1">
    <location>
        <begin position="379"/>
        <end position="390"/>
    </location>
</feature>
<dbReference type="Proteomes" id="UP001189429">
    <property type="component" value="Unassembled WGS sequence"/>
</dbReference>
<gene>
    <name evidence="2" type="ORF">PCOR1329_LOCUS32888</name>
</gene>
<feature type="compositionally biased region" description="Gly residues" evidence="1">
    <location>
        <begin position="245"/>
        <end position="255"/>
    </location>
</feature>
<feature type="compositionally biased region" description="Pro residues" evidence="1">
    <location>
        <begin position="344"/>
        <end position="354"/>
    </location>
</feature>
<feature type="region of interest" description="Disordered" evidence="1">
    <location>
        <begin position="150"/>
        <end position="287"/>
    </location>
</feature>
<feature type="compositionally biased region" description="Low complexity" evidence="1">
    <location>
        <begin position="355"/>
        <end position="370"/>
    </location>
</feature>
<organism evidence="2 3">
    <name type="scientific">Prorocentrum cordatum</name>
    <dbReference type="NCBI Taxonomy" id="2364126"/>
    <lineage>
        <taxon>Eukaryota</taxon>
        <taxon>Sar</taxon>
        <taxon>Alveolata</taxon>
        <taxon>Dinophyceae</taxon>
        <taxon>Prorocentrales</taxon>
        <taxon>Prorocentraceae</taxon>
        <taxon>Prorocentrum</taxon>
    </lineage>
</organism>
<evidence type="ECO:0000313" key="3">
    <source>
        <dbReference type="Proteomes" id="UP001189429"/>
    </source>
</evidence>
<dbReference type="EMBL" id="CAUYUJ010013547">
    <property type="protein sequence ID" value="CAK0836394.1"/>
    <property type="molecule type" value="Genomic_DNA"/>
</dbReference>
<evidence type="ECO:0000256" key="1">
    <source>
        <dbReference type="SAM" id="MobiDB-lite"/>
    </source>
</evidence>
<keyword evidence="3" id="KW-1185">Reference proteome</keyword>